<keyword evidence="4 5" id="KW-0520">NAD</keyword>
<accession>A0A085W866</accession>
<dbReference type="PANTHER" id="PTHR11085">
    <property type="entry name" value="NAD-DEPENDENT PROTEIN DEACYLASE SIRTUIN-5, MITOCHONDRIAL-RELATED"/>
    <property type="match status" value="1"/>
</dbReference>
<evidence type="ECO:0000313" key="8">
    <source>
        <dbReference type="EMBL" id="KFE63879.1"/>
    </source>
</evidence>
<dbReference type="AlphaFoldDB" id="A0A085W866"/>
<name>A0A085W866_9BACT</name>
<feature type="binding site" evidence="5 6">
    <location>
        <position position="192"/>
    </location>
    <ligand>
        <name>Zn(2+)</name>
        <dbReference type="ChEBI" id="CHEBI:29105"/>
    </ligand>
</feature>
<dbReference type="InterPro" id="IPR026587">
    <property type="entry name" value="Sirtuin_class_II"/>
</dbReference>
<keyword evidence="1 5" id="KW-0808">Transferase</keyword>
<feature type="active site" description="Proton acceptor" evidence="5 6">
    <location>
        <position position="133"/>
    </location>
</feature>
<comment type="caution">
    <text evidence="8">The sequence shown here is derived from an EMBL/GenBank/DDBJ whole genome shotgun (WGS) entry which is preliminary data.</text>
</comment>
<keyword evidence="9" id="KW-1185">Reference proteome</keyword>
<feature type="binding site" evidence="5 6">
    <location>
        <position position="195"/>
    </location>
    <ligand>
        <name>Zn(2+)</name>
        <dbReference type="ChEBI" id="CHEBI:29105"/>
    </ligand>
</feature>
<feature type="binding site" evidence="5">
    <location>
        <begin position="115"/>
        <end position="118"/>
    </location>
    <ligand>
        <name>NAD(+)</name>
        <dbReference type="ChEBI" id="CHEBI:57540"/>
    </ligand>
</feature>
<feature type="binding site" evidence="5 6">
    <location>
        <position position="141"/>
    </location>
    <ligand>
        <name>Zn(2+)</name>
        <dbReference type="ChEBI" id="CHEBI:29105"/>
    </ligand>
</feature>
<keyword evidence="3 5" id="KW-0862">Zinc</keyword>
<feature type="binding site" evidence="5">
    <location>
        <position position="276"/>
    </location>
    <ligand>
        <name>NAD(+)</name>
        <dbReference type="ChEBI" id="CHEBI:57540"/>
    </ligand>
</feature>
<feature type="domain" description="Deacetylase sirtuin-type" evidence="7">
    <location>
        <begin position="10"/>
        <end position="290"/>
    </location>
</feature>
<feature type="binding site" evidence="5">
    <location>
        <begin position="258"/>
        <end position="260"/>
    </location>
    <ligand>
        <name>NAD(+)</name>
        <dbReference type="ChEBI" id="CHEBI:57540"/>
    </ligand>
</feature>
<dbReference type="Pfam" id="PF02146">
    <property type="entry name" value="SIR2"/>
    <property type="match status" value="1"/>
</dbReference>
<keyword evidence="2 5" id="KW-0479">Metal-binding</keyword>
<dbReference type="Gene3D" id="3.40.50.1220">
    <property type="entry name" value="TPP-binding domain"/>
    <property type="match status" value="1"/>
</dbReference>
<evidence type="ECO:0000313" key="9">
    <source>
        <dbReference type="Proteomes" id="UP000028725"/>
    </source>
</evidence>
<dbReference type="InterPro" id="IPR003000">
    <property type="entry name" value="Sirtuin"/>
</dbReference>
<dbReference type="PATRIC" id="fig|394096.3.peg.6624"/>
<feature type="binding site" evidence="5 6">
    <location>
        <position position="144"/>
    </location>
    <ligand>
        <name>Zn(2+)</name>
        <dbReference type="ChEBI" id="CHEBI:29105"/>
    </ligand>
</feature>
<reference evidence="8 9" key="1">
    <citation type="submission" date="2014-04" db="EMBL/GenBank/DDBJ databases">
        <title>Genome assembly of Hyalangium minutum DSM 14724.</title>
        <authorList>
            <person name="Sharma G."/>
            <person name="Subramanian S."/>
        </authorList>
    </citation>
    <scope>NUCLEOTIDE SEQUENCE [LARGE SCALE GENOMIC DNA]</scope>
    <source>
        <strain evidence="8 9">DSM 14724</strain>
    </source>
</reference>
<comment type="caution">
    <text evidence="5">Lacks conserved residue(s) required for the propagation of feature annotation.</text>
</comment>
<evidence type="ECO:0000256" key="6">
    <source>
        <dbReference type="PROSITE-ProRule" id="PRU00236"/>
    </source>
</evidence>
<dbReference type="Proteomes" id="UP000028725">
    <property type="component" value="Unassembled WGS sequence"/>
</dbReference>
<gene>
    <name evidence="5" type="primary">cobB</name>
    <name evidence="8" type="ORF">DB31_2291</name>
</gene>
<dbReference type="STRING" id="394096.DB31_2291"/>
<dbReference type="RefSeq" id="WP_044194941.1">
    <property type="nucleotide sequence ID" value="NZ_JMCB01000015.1"/>
</dbReference>
<evidence type="ECO:0000256" key="2">
    <source>
        <dbReference type="ARBA" id="ARBA00022723"/>
    </source>
</evidence>
<dbReference type="OrthoDB" id="9800582at2"/>
<dbReference type="PROSITE" id="PS50305">
    <property type="entry name" value="SIRTUIN"/>
    <property type="match status" value="1"/>
</dbReference>
<keyword evidence="5" id="KW-0963">Cytoplasm</keyword>
<comment type="similarity">
    <text evidence="5">Belongs to the sirtuin family. Class II subfamily.</text>
</comment>
<dbReference type="InterPro" id="IPR026591">
    <property type="entry name" value="Sirtuin_cat_small_dom_sf"/>
</dbReference>
<evidence type="ECO:0000256" key="5">
    <source>
        <dbReference type="HAMAP-Rule" id="MF_01967"/>
    </source>
</evidence>
<dbReference type="InterPro" id="IPR026590">
    <property type="entry name" value="Ssirtuin_cat_dom"/>
</dbReference>
<evidence type="ECO:0000256" key="1">
    <source>
        <dbReference type="ARBA" id="ARBA00022679"/>
    </source>
</evidence>
<dbReference type="HAMAP" id="MF_01967">
    <property type="entry name" value="Sirtuin_ClassII"/>
    <property type="match status" value="1"/>
</dbReference>
<dbReference type="GO" id="GO:0005737">
    <property type="term" value="C:cytoplasm"/>
    <property type="evidence" value="ECO:0007669"/>
    <property type="project" value="UniProtKB-SubCell"/>
</dbReference>
<comment type="function">
    <text evidence="5">NAD-dependent protein deacetylase which modulates the activities of several enzymes which are inactive in their acetylated form.</text>
</comment>
<evidence type="ECO:0000256" key="4">
    <source>
        <dbReference type="ARBA" id="ARBA00023027"/>
    </source>
</evidence>
<dbReference type="EC" id="2.3.1.286" evidence="5"/>
<dbReference type="InterPro" id="IPR050134">
    <property type="entry name" value="NAD-dep_sirtuin_deacylases"/>
</dbReference>
<dbReference type="InterPro" id="IPR029035">
    <property type="entry name" value="DHS-like_NAD/FAD-binding_dom"/>
</dbReference>
<evidence type="ECO:0000259" key="7">
    <source>
        <dbReference type="PROSITE" id="PS50305"/>
    </source>
</evidence>
<dbReference type="PANTHER" id="PTHR11085:SF10">
    <property type="entry name" value="NAD-DEPENDENT PROTEIN DEACYLASE SIRTUIN-5, MITOCHONDRIAL-RELATED"/>
    <property type="match status" value="1"/>
</dbReference>
<feature type="binding site" evidence="5">
    <location>
        <begin position="232"/>
        <end position="234"/>
    </location>
    <ligand>
        <name>NAD(+)</name>
        <dbReference type="ChEBI" id="CHEBI:57540"/>
    </ligand>
</feature>
<dbReference type="Gene3D" id="3.30.1600.10">
    <property type="entry name" value="SIR2/SIRT2 'Small Domain"/>
    <property type="match status" value="1"/>
</dbReference>
<dbReference type="GO" id="GO:0017136">
    <property type="term" value="F:histone deacetylase activity, NAD-dependent"/>
    <property type="evidence" value="ECO:0007669"/>
    <property type="project" value="TreeGrafter"/>
</dbReference>
<dbReference type="SUPFAM" id="SSF52467">
    <property type="entry name" value="DHS-like NAD/FAD-binding domain"/>
    <property type="match status" value="1"/>
</dbReference>
<protein>
    <recommendedName>
        <fullName evidence="5">NAD-dependent protein deacetylase</fullName>
        <ecNumber evidence="5">2.3.1.286</ecNumber>
    </recommendedName>
    <alternativeName>
        <fullName evidence="5">Regulatory protein SIR2 homolog</fullName>
    </alternativeName>
</protein>
<comment type="subcellular location">
    <subcellularLocation>
        <location evidence="5">Cytoplasm</location>
    </subcellularLocation>
</comment>
<dbReference type="NCBIfam" id="NF003738">
    <property type="entry name" value="PRK05333.1"/>
    <property type="match status" value="1"/>
</dbReference>
<organism evidence="8 9">
    <name type="scientific">Hyalangium minutum</name>
    <dbReference type="NCBI Taxonomy" id="394096"/>
    <lineage>
        <taxon>Bacteria</taxon>
        <taxon>Pseudomonadati</taxon>
        <taxon>Myxococcota</taxon>
        <taxon>Myxococcia</taxon>
        <taxon>Myxococcales</taxon>
        <taxon>Cystobacterineae</taxon>
        <taxon>Archangiaceae</taxon>
        <taxon>Hyalangium</taxon>
    </lineage>
</organism>
<dbReference type="GO" id="GO:0070403">
    <property type="term" value="F:NAD+ binding"/>
    <property type="evidence" value="ECO:0007669"/>
    <property type="project" value="UniProtKB-UniRule"/>
</dbReference>
<dbReference type="GO" id="GO:0008270">
    <property type="term" value="F:zinc ion binding"/>
    <property type="evidence" value="ECO:0007669"/>
    <property type="project" value="UniProtKB-UniRule"/>
</dbReference>
<evidence type="ECO:0000256" key="3">
    <source>
        <dbReference type="ARBA" id="ARBA00022833"/>
    </source>
</evidence>
<sequence length="290" mass="31296">MGAMPAPVAPATVSSQSPDVGALVKLLRGRRTVVLTGAGCSTESGIPDYRGPGTRARARNPIQHMEFLQRSEVRARYWARSLIGWPRFSSARPNAAHHALAAMERDGHVLGLITQNVDRLHHAAGSSRIIELHGALAEVRCLSCDGREPRVALQERLLVLNPGFLEHQVELRPDGDAELPVEAVRSFRAADCLHCGGALKPDVVFFGDNVPRPKVEAAFSMLEEGDALLVVGSSLAVFSGYRFLLRAAERHMPIGMLNIGECRGEELADVRVEARAGDALPLLAEALSGR</sequence>
<dbReference type="EMBL" id="JMCB01000015">
    <property type="protein sequence ID" value="KFE63879.1"/>
    <property type="molecule type" value="Genomic_DNA"/>
</dbReference>
<comment type="cofactor">
    <cofactor evidence="5">
        <name>Zn(2+)</name>
        <dbReference type="ChEBI" id="CHEBI:29105"/>
    </cofactor>
    <text evidence="5">Binds 1 zinc ion per subunit.</text>
</comment>
<comment type="catalytic activity">
    <reaction evidence="5">
        <text>N(6)-acetyl-L-lysyl-[protein] + NAD(+) + H2O = 2''-O-acetyl-ADP-D-ribose + nicotinamide + L-lysyl-[protein]</text>
        <dbReference type="Rhea" id="RHEA:43636"/>
        <dbReference type="Rhea" id="RHEA-COMP:9752"/>
        <dbReference type="Rhea" id="RHEA-COMP:10731"/>
        <dbReference type="ChEBI" id="CHEBI:15377"/>
        <dbReference type="ChEBI" id="CHEBI:17154"/>
        <dbReference type="ChEBI" id="CHEBI:29969"/>
        <dbReference type="ChEBI" id="CHEBI:57540"/>
        <dbReference type="ChEBI" id="CHEBI:61930"/>
        <dbReference type="ChEBI" id="CHEBI:83767"/>
        <dbReference type="EC" id="2.3.1.286"/>
    </reaction>
</comment>
<proteinExistence type="inferred from homology"/>